<dbReference type="GO" id="GO:1990904">
    <property type="term" value="C:ribonucleoprotein complex"/>
    <property type="evidence" value="ECO:0007669"/>
    <property type="project" value="UniProtKB-KW"/>
</dbReference>
<dbReference type="NCBIfam" id="TIGR00105">
    <property type="entry name" value="L31"/>
    <property type="match status" value="1"/>
</dbReference>
<dbReference type="InterPro" id="IPR042105">
    <property type="entry name" value="Ribosomal_bL31_sf"/>
</dbReference>
<sequence length="77" mass="8766">MNKKKIVSKHPKKYKVKFTLSNGDVIELSSTRKNDKTTELDIDPSSHRAWTKKYDLSSDKGGMAAKFANKFKGMMDI</sequence>
<evidence type="ECO:0000256" key="4">
    <source>
        <dbReference type="ARBA" id="ARBA00022980"/>
    </source>
</evidence>
<dbReference type="GO" id="GO:0003735">
    <property type="term" value="F:structural constituent of ribosome"/>
    <property type="evidence" value="ECO:0007669"/>
    <property type="project" value="InterPro"/>
</dbReference>
<proteinExistence type="inferred from homology"/>
<dbReference type="AlphaFoldDB" id="A0A5C0UEJ5"/>
<evidence type="ECO:0000256" key="1">
    <source>
        <dbReference type="ARBA" id="ARBA00003795"/>
    </source>
</evidence>
<comment type="function">
    <text evidence="1">Binds the 23S rRNA.</text>
</comment>
<dbReference type="OrthoDB" id="9803251at2"/>
<keyword evidence="4 6" id="KW-0689">Ribosomal protein</keyword>
<comment type="similarity">
    <text evidence="2">Belongs to the bacterial ribosomal protein bL31 family. Type A subfamily.</text>
</comment>
<gene>
    <name evidence="7" type="primary">rpmE</name>
    <name evidence="7" type="ORF">FZC35_01900</name>
</gene>
<dbReference type="GO" id="GO:0006412">
    <property type="term" value="P:translation"/>
    <property type="evidence" value="ECO:0007669"/>
    <property type="project" value="InterPro"/>
</dbReference>
<evidence type="ECO:0000256" key="6">
    <source>
        <dbReference type="RuleBase" id="RU000564"/>
    </source>
</evidence>
<protein>
    <recommendedName>
        <fullName evidence="6">50S ribosomal protein L31</fullName>
    </recommendedName>
</protein>
<evidence type="ECO:0000256" key="3">
    <source>
        <dbReference type="ARBA" id="ARBA00011838"/>
    </source>
</evidence>
<reference evidence="7 8" key="1">
    <citation type="submission" date="2019-08" db="EMBL/GenBank/DDBJ databases">
        <title>Highly reduced genomes of protist endosymbionts show evolutionary convergence.</title>
        <authorList>
            <person name="George E."/>
            <person name="Husnik F."/>
            <person name="Tashyreva D."/>
            <person name="Prokopchuk G."/>
            <person name="Horak A."/>
            <person name="Kwong W.K."/>
            <person name="Lukes J."/>
            <person name="Keeling P.J."/>
        </authorList>
    </citation>
    <scope>NUCLEOTIDE SEQUENCE [LARGE SCALE GENOMIC DNA]</scope>
    <source>
        <strain evidence="7">1605</strain>
    </source>
</reference>
<dbReference type="SUPFAM" id="SSF143800">
    <property type="entry name" value="L28p-like"/>
    <property type="match status" value="1"/>
</dbReference>
<dbReference type="GO" id="GO:0005840">
    <property type="term" value="C:ribosome"/>
    <property type="evidence" value="ECO:0007669"/>
    <property type="project" value="UniProtKB-KW"/>
</dbReference>
<evidence type="ECO:0000256" key="2">
    <source>
        <dbReference type="ARBA" id="ARBA00009296"/>
    </source>
</evidence>
<dbReference type="KEGG" id="cip:FZC35_01900"/>
<dbReference type="EMBL" id="CP043315">
    <property type="protein sequence ID" value="QEK38120.1"/>
    <property type="molecule type" value="Genomic_DNA"/>
</dbReference>
<evidence type="ECO:0000256" key="5">
    <source>
        <dbReference type="ARBA" id="ARBA00023274"/>
    </source>
</evidence>
<organism evidence="7 8">
    <name type="scientific">Candidatus Cytomitobacter indipagum</name>
    <dbReference type="NCBI Taxonomy" id="2601575"/>
    <lineage>
        <taxon>Bacteria</taxon>
        <taxon>Pseudomonadati</taxon>
        <taxon>Pseudomonadota</taxon>
        <taxon>Alphaproteobacteria</taxon>
        <taxon>Holosporales</taxon>
        <taxon>Holosporaceae</taxon>
        <taxon>Candidatus Cytomitobacter</taxon>
    </lineage>
</organism>
<dbReference type="Pfam" id="PF01197">
    <property type="entry name" value="Ribosomal_L31"/>
    <property type="match status" value="1"/>
</dbReference>
<comment type="subunit">
    <text evidence="3">Part of the 50S ribosomal subunit.</text>
</comment>
<dbReference type="Gene3D" id="4.10.830.30">
    <property type="entry name" value="Ribosomal protein L31"/>
    <property type="match status" value="1"/>
</dbReference>
<evidence type="ECO:0000313" key="8">
    <source>
        <dbReference type="Proteomes" id="UP000325155"/>
    </source>
</evidence>
<name>A0A5C0UEJ5_9PROT</name>
<accession>A0A5C0UEJ5</accession>
<keyword evidence="5 6" id="KW-0687">Ribonucleoprotein</keyword>
<dbReference type="InterPro" id="IPR002150">
    <property type="entry name" value="Ribosomal_bL31"/>
</dbReference>
<keyword evidence="8" id="KW-1185">Reference proteome</keyword>
<evidence type="ECO:0000313" key="7">
    <source>
        <dbReference type="EMBL" id="QEK38120.1"/>
    </source>
</evidence>
<dbReference type="RefSeq" id="WP_148980967.1">
    <property type="nucleotide sequence ID" value="NZ_CP043315.1"/>
</dbReference>
<dbReference type="InterPro" id="IPR034704">
    <property type="entry name" value="Ribosomal_bL28/bL31-like_sf"/>
</dbReference>
<dbReference type="Proteomes" id="UP000325155">
    <property type="component" value="Chromosome"/>
</dbReference>